<name>W7IH20_9PSEU</name>
<comment type="caution">
    <text evidence="1">The sequence shown here is derived from an EMBL/GenBank/DDBJ whole genome shotgun (WGS) entry which is preliminary data.</text>
</comment>
<dbReference type="Proteomes" id="UP000019277">
    <property type="component" value="Unassembled WGS sequence"/>
</dbReference>
<sequence>MSTGGAGGKPVNPFVVPHFDRGPLRPLRPFEHPEHEGFYVDVCGFAAALDWAESAFDDFTELARGGYVLVAGESGCGKSAMVNRLADRVRAGLVGIGLRAHVIDLTAAVEEQERSVDQRVNLVCKRLLPALQRNAGLLRPGAAALWQHNDDPRLIFPELETALEPAAAAVVLLPTPGDLVLEVVRYAKMFSSPRVVFLAESSLLGDSLMEIEEELEDFRPPVVVQMQTLSARDVDRFVDDRLSRHAGSGVYPRVSPEGLRTLAMISPSVKTLQRAAHGTFKMLRDQGADYSPAYAVTAEDFRRWLAGQLGPRGPRGGSR</sequence>
<dbReference type="eggNOG" id="ENOG5034A40">
    <property type="taxonomic scope" value="Bacteria"/>
</dbReference>
<evidence type="ECO:0000313" key="1">
    <source>
        <dbReference type="EMBL" id="EWC59573.1"/>
    </source>
</evidence>
<organism evidence="1 2">
    <name type="scientific">Actinokineospora spheciospongiae</name>
    <dbReference type="NCBI Taxonomy" id="909613"/>
    <lineage>
        <taxon>Bacteria</taxon>
        <taxon>Bacillati</taxon>
        <taxon>Actinomycetota</taxon>
        <taxon>Actinomycetes</taxon>
        <taxon>Pseudonocardiales</taxon>
        <taxon>Pseudonocardiaceae</taxon>
        <taxon>Actinokineospora</taxon>
    </lineage>
</organism>
<dbReference type="OrthoDB" id="4176703at2"/>
<accession>W7IH20</accession>
<keyword evidence="2" id="KW-1185">Reference proteome</keyword>
<dbReference type="AlphaFoldDB" id="W7IH20"/>
<dbReference type="EMBL" id="AYXG01000197">
    <property type="protein sequence ID" value="EWC59573.1"/>
    <property type="molecule type" value="Genomic_DNA"/>
</dbReference>
<dbReference type="InterPro" id="IPR027417">
    <property type="entry name" value="P-loop_NTPase"/>
</dbReference>
<evidence type="ECO:0000313" key="2">
    <source>
        <dbReference type="Proteomes" id="UP000019277"/>
    </source>
</evidence>
<reference evidence="1 2" key="1">
    <citation type="journal article" date="2014" name="Genome Announc.">
        <title>Draft Genome Sequence of the Antitrypanosomally Active Sponge-Associated Bacterium Actinokineospora sp. Strain EG49.</title>
        <authorList>
            <person name="Harjes J."/>
            <person name="Ryu T."/>
            <person name="Abdelmohsen U.R."/>
            <person name="Moitinho-Silva L."/>
            <person name="Horn H."/>
            <person name="Ravasi T."/>
            <person name="Hentschel U."/>
        </authorList>
    </citation>
    <scope>NUCLEOTIDE SEQUENCE [LARGE SCALE GENOMIC DNA]</scope>
    <source>
        <strain evidence="1 2">EG49</strain>
    </source>
</reference>
<dbReference type="STRING" id="909613.UO65_5114"/>
<gene>
    <name evidence="1" type="ORF">UO65_5114</name>
</gene>
<dbReference type="SUPFAM" id="SSF52540">
    <property type="entry name" value="P-loop containing nucleoside triphosphate hydrolases"/>
    <property type="match status" value="1"/>
</dbReference>
<proteinExistence type="predicted"/>
<evidence type="ECO:0008006" key="3">
    <source>
        <dbReference type="Google" id="ProtNLM"/>
    </source>
</evidence>
<protein>
    <recommendedName>
        <fullName evidence="3">AAA+ ATPase domain-containing protein</fullName>
    </recommendedName>
</protein>
<dbReference type="RefSeq" id="WP_035286999.1">
    <property type="nucleotide sequence ID" value="NZ_AYXG01000197.1"/>
</dbReference>